<protein>
    <submittedName>
        <fullName evidence="2">Uncharacterized protein</fullName>
    </submittedName>
</protein>
<proteinExistence type="predicted"/>
<reference evidence="2" key="1">
    <citation type="journal article" date="2022" name="Plant J.">
        <title>Strategies of tolerance reflected in two North American maple genomes.</title>
        <authorList>
            <person name="McEvoy S.L."/>
            <person name="Sezen U.U."/>
            <person name="Trouern-Trend A."/>
            <person name="McMahon S.M."/>
            <person name="Schaberg P.G."/>
            <person name="Yang J."/>
            <person name="Wegrzyn J.L."/>
            <person name="Swenson N.G."/>
        </authorList>
    </citation>
    <scope>NUCLEOTIDE SEQUENCE</scope>
    <source>
        <strain evidence="2">91603</strain>
    </source>
</reference>
<keyword evidence="3" id="KW-1185">Reference proteome</keyword>
<accession>A0AAD5J830</accession>
<feature type="region of interest" description="Disordered" evidence="1">
    <location>
        <begin position="96"/>
        <end position="126"/>
    </location>
</feature>
<reference evidence="2" key="2">
    <citation type="submission" date="2023-02" db="EMBL/GenBank/DDBJ databases">
        <authorList>
            <person name="Swenson N.G."/>
            <person name="Wegrzyn J.L."/>
            <person name="Mcevoy S.L."/>
        </authorList>
    </citation>
    <scope>NUCLEOTIDE SEQUENCE</scope>
    <source>
        <strain evidence="2">91603</strain>
        <tissue evidence="2">Leaf</tissue>
    </source>
</reference>
<sequence>MDDETFKKELNKMFSEIHEILKPKRWSSPNLEPTPIKVNSGSDLVSHMLNLSELERGEPEHEPRPLEEEIKLPDLTIVIGLSQLHEASVEASIDTKVNSQQEIPKPWSDKPPRHIENKLRTSSEETRKLTYGEDETLNGGKVSLDSNRQQKRSVGQIRVFSLTDHAMQWNHHRIRITLTSATTAATLPMPFPNEYRLRLSPEIQLFIFSIDN</sequence>
<dbReference type="AlphaFoldDB" id="A0AAD5J830"/>
<comment type="caution">
    <text evidence="2">The sequence shown here is derived from an EMBL/GenBank/DDBJ whole genome shotgun (WGS) entry which is preliminary data.</text>
</comment>
<evidence type="ECO:0000313" key="2">
    <source>
        <dbReference type="EMBL" id="KAI9191015.1"/>
    </source>
</evidence>
<evidence type="ECO:0000313" key="3">
    <source>
        <dbReference type="Proteomes" id="UP001064489"/>
    </source>
</evidence>
<dbReference type="EMBL" id="JAJSOW010000004">
    <property type="protein sequence ID" value="KAI9191015.1"/>
    <property type="molecule type" value="Genomic_DNA"/>
</dbReference>
<organism evidence="2 3">
    <name type="scientific">Acer negundo</name>
    <name type="common">Box elder</name>
    <dbReference type="NCBI Taxonomy" id="4023"/>
    <lineage>
        <taxon>Eukaryota</taxon>
        <taxon>Viridiplantae</taxon>
        <taxon>Streptophyta</taxon>
        <taxon>Embryophyta</taxon>
        <taxon>Tracheophyta</taxon>
        <taxon>Spermatophyta</taxon>
        <taxon>Magnoliopsida</taxon>
        <taxon>eudicotyledons</taxon>
        <taxon>Gunneridae</taxon>
        <taxon>Pentapetalae</taxon>
        <taxon>rosids</taxon>
        <taxon>malvids</taxon>
        <taxon>Sapindales</taxon>
        <taxon>Sapindaceae</taxon>
        <taxon>Hippocastanoideae</taxon>
        <taxon>Acereae</taxon>
        <taxon>Acer</taxon>
    </lineage>
</organism>
<dbReference type="Proteomes" id="UP001064489">
    <property type="component" value="Chromosome 6"/>
</dbReference>
<gene>
    <name evidence="2" type="ORF">LWI28_002250</name>
</gene>
<name>A0AAD5J830_ACENE</name>
<feature type="compositionally biased region" description="Basic and acidic residues" evidence="1">
    <location>
        <begin position="107"/>
        <end position="126"/>
    </location>
</feature>
<evidence type="ECO:0000256" key="1">
    <source>
        <dbReference type="SAM" id="MobiDB-lite"/>
    </source>
</evidence>